<evidence type="ECO:0000256" key="1">
    <source>
        <dbReference type="SAM" id="MobiDB-lite"/>
    </source>
</evidence>
<feature type="compositionally biased region" description="Low complexity" evidence="1">
    <location>
        <begin position="11"/>
        <end position="25"/>
    </location>
</feature>
<dbReference type="Pfam" id="PF10636">
    <property type="entry name" value="hemP"/>
    <property type="match status" value="1"/>
</dbReference>
<name>A0A839AB50_9HYPH</name>
<comment type="caution">
    <text evidence="2">The sequence shown here is derived from an EMBL/GenBank/DDBJ whole genome shotgun (WGS) entry which is preliminary data.</text>
</comment>
<accession>A0A839AB50</accession>
<proteinExistence type="predicted"/>
<dbReference type="EMBL" id="JACFXV010000038">
    <property type="protein sequence ID" value="MBA5776172.1"/>
    <property type="molecule type" value="Genomic_DNA"/>
</dbReference>
<dbReference type="Gene3D" id="2.10.70.10">
    <property type="entry name" value="Complement Module, domain 1"/>
    <property type="match status" value="1"/>
</dbReference>
<evidence type="ECO:0000313" key="3">
    <source>
        <dbReference type="Proteomes" id="UP000541109"/>
    </source>
</evidence>
<protein>
    <submittedName>
        <fullName evidence="2">Hemin uptake protein HemP</fullName>
    </submittedName>
</protein>
<dbReference type="RefSeq" id="WP_182162329.1">
    <property type="nucleotide sequence ID" value="NZ_JACFXV010000038.1"/>
</dbReference>
<feature type="compositionally biased region" description="Pro residues" evidence="1">
    <location>
        <begin position="1"/>
        <end position="10"/>
    </location>
</feature>
<evidence type="ECO:0000313" key="2">
    <source>
        <dbReference type="EMBL" id="MBA5776172.1"/>
    </source>
</evidence>
<sequence>MVRSAPPPTPRTSATPLPSRPSPLTIDSRALFQGSREIRIAHDGTIYRLTITRLNKLILTK</sequence>
<keyword evidence="3" id="KW-1185">Reference proteome</keyword>
<dbReference type="Proteomes" id="UP000541109">
    <property type="component" value="Unassembled WGS sequence"/>
</dbReference>
<gene>
    <name evidence="2" type="ORF">H2509_03435</name>
</gene>
<dbReference type="AlphaFoldDB" id="A0A839AB50"/>
<dbReference type="InterPro" id="IPR019600">
    <property type="entry name" value="Hemin_uptake_protein_HemP"/>
</dbReference>
<reference evidence="2 3" key="1">
    <citation type="submission" date="2020-07" db="EMBL/GenBank/DDBJ databases">
        <title>Stappia sp., F7233, whole genome shotgun sequencing project.</title>
        <authorList>
            <person name="Jiang S."/>
            <person name="Liu Z.W."/>
            <person name="Du Z.J."/>
        </authorList>
    </citation>
    <scope>NUCLEOTIDE SEQUENCE [LARGE SCALE GENOMIC DNA]</scope>
    <source>
        <strain evidence="2 3">F7233</strain>
    </source>
</reference>
<feature type="region of interest" description="Disordered" evidence="1">
    <location>
        <begin position="1"/>
        <end position="25"/>
    </location>
</feature>
<organism evidence="2 3">
    <name type="scientific">Stappia albiluteola</name>
    <dbReference type="NCBI Taxonomy" id="2758565"/>
    <lineage>
        <taxon>Bacteria</taxon>
        <taxon>Pseudomonadati</taxon>
        <taxon>Pseudomonadota</taxon>
        <taxon>Alphaproteobacteria</taxon>
        <taxon>Hyphomicrobiales</taxon>
        <taxon>Stappiaceae</taxon>
        <taxon>Stappia</taxon>
    </lineage>
</organism>